<proteinExistence type="predicted"/>
<evidence type="ECO:0000313" key="2">
    <source>
        <dbReference type="EMBL" id="EDW59616.1"/>
    </source>
</evidence>
<name>B4M4Q5_DROVI</name>
<dbReference type="Proteomes" id="UP000008792">
    <property type="component" value="Unassembled WGS sequence"/>
</dbReference>
<keyword evidence="3" id="KW-1185">Reference proteome</keyword>
<gene>
    <name evidence="2" type="primary">Dvir\GJ10187</name>
    <name evidence="2" type="ORF">Dvir_GJ10187</name>
</gene>
<dbReference type="AlphaFoldDB" id="B4M4Q5"/>
<organism evidence="2 3">
    <name type="scientific">Drosophila virilis</name>
    <name type="common">Fruit fly</name>
    <dbReference type="NCBI Taxonomy" id="7244"/>
    <lineage>
        <taxon>Eukaryota</taxon>
        <taxon>Metazoa</taxon>
        <taxon>Ecdysozoa</taxon>
        <taxon>Arthropoda</taxon>
        <taxon>Hexapoda</taxon>
        <taxon>Insecta</taxon>
        <taxon>Pterygota</taxon>
        <taxon>Neoptera</taxon>
        <taxon>Endopterygota</taxon>
        <taxon>Diptera</taxon>
        <taxon>Brachycera</taxon>
        <taxon>Muscomorpha</taxon>
        <taxon>Ephydroidea</taxon>
        <taxon>Drosophilidae</taxon>
        <taxon>Drosophila</taxon>
    </lineage>
</organism>
<dbReference type="HOGENOM" id="CLU_2429444_0_0_1"/>
<protein>
    <submittedName>
        <fullName evidence="2">Uncharacterized protein</fullName>
    </submittedName>
</protein>
<accession>B4M4Q5</accession>
<reference evidence="2 3" key="1">
    <citation type="journal article" date="2007" name="Nature">
        <title>Evolution of genes and genomes on the Drosophila phylogeny.</title>
        <authorList>
            <consortium name="Drosophila 12 Genomes Consortium"/>
            <person name="Clark A.G."/>
            <person name="Eisen M.B."/>
            <person name="Smith D.R."/>
            <person name="Bergman C.M."/>
            <person name="Oliver B."/>
            <person name="Markow T.A."/>
            <person name="Kaufman T.C."/>
            <person name="Kellis M."/>
            <person name="Gelbart W."/>
            <person name="Iyer V.N."/>
            <person name="Pollard D.A."/>
            <person name="Sackton T.B."/>
            <person name="Larracuente A.M."/>
            <person name="Singh N.D."/>
            <person name="Abad J.P."/>
            <person name="Abt D.N."/>
            <person name="Adryan B."/>
            <person name="Aguade M."/>
            <person name="Akashi H."/>
            <person name="Anderson W.W."/>
            <person name="Aquadro C.F."/>
            <person name="Ardell D.H."/>
            <person name="Arguello R."/>
            <person name="Artieri C.G."/>
            <person name="Barbash D.A."/>
            <person name="Barker D."/>
            <person name="Barsanti P."/>
            <person name="Batterham P."/>
            <person name="Batzoglou S."/>
            <person name="Begun D."/>
            <person name="Bhutkar A."/>
            <person name="Blanco E."/>
            <person name="Bosak S.A."/>
            <person name="Bradley R.K."/>
            <person name="Brand A.D."/>
            <person name="Brent M.R."/>
            <person name="Brooks A.N."/>
            <person name="Brown R.H."/>
            <person name="Butlin R.K."/>
            <person name="Caggese C."/>
            <person name="Calvi B.R."/>
            <person name="Bernardo de Carvalho A."/>
            <person name="Caspi A."/>
            <person name="Castrezana S."/>
            <person name="Celniker S.E."/>
            <person name="Chang J.L."/>
            <person name="Chapple C."/>
            <person name="Chatterji S."/>
            <person name="Chinwalla A."/>
            <person name="Civetta A."/>
            <person name="Clifton S.W."/>
            <person name="Comeron J.M."/>
            <person name="Costello J.C."/>
            <person name="Coyne J.A."/>
            <person name="Daub J."/>
            <person name="David R.G."/>
            <person name="Delcher A.L."/>
            <person name="Delehaunty K."/>
            <person name="Do C.B."/>
            <person name="Ebling H."/>
            <person name="Edwards K."/>
            <person name="Eickbush T."/>
            <person name="Evans J.D."/>
            <person name="Filipski A."/>
            <person name="Findeiss S."/>
            <person name="Freyhult E."/>
            <person name="Fulton L."/>
            <person name="Fulton R."/>
            <person name="Garcia A.C."/>
            <person name="Gardiner A."/>
            <person name="Garfield D.A."/>
            <person name="Garvin B.E."/>
            <person name="Gibson G."/>
            <person name="Gilbert D."/>
            <person name="Gnerre S."/>
            <person name="Godfrey J."/>
            <person name="Good R."/>
            <person name="Gotea V."/>
            <person name="Gravely B."/>
            <person name="Greenberg A.J."/>
            <person name="Griffiths-Jones S."/>
            <person name="Gross S."/>
            <person name="Guigo R."/>
            <person name="Gustafson E.A."/>
            <person name="Haerty W."/>
            <person name="Hahn M.W."/>
            <person name="Halligan D.L."/>
            <person name="Halpern A.L."/>
            <person name="Halter G.M."/>
            <person name="Han M.V."/>
            <person name="Heger A."/>
            <person name="Hillier L."/>
            <person name="Hinrichs A.S."/>
            <person name="Holmes I."/>
            <person name="Hoskins R.A."/>
            <person name="Hubisz M.J."/>
            <person name="Hultmark D."/>
            <person name="Huntley M.A."/>
            <person name="Jaffe D.B."/>
            <person name="Jagadeeshan S."/>
            <person name="Jeck W.R."/>
            <person name="Johnson J."/>
            <person name="Jones C.D."/>
            <person name="Jordan W.C."/>
            <person name="Karpen G.H."/>
            <person name="Kataoka E."/>
            <person name="Keightley P.D."/>
            <person name="Kheradpour P."/>
            <person name="Kirkness E.F."/>
            <person name="Koerich L.B."/>
            <person name="Kristiansen K."/>
            <person name="Kudrna D."/>
            <person name="Kulathinal R.J."/>
            <person name="Kumar S."/>
            <person name="Kwok R."/>
            <person name="Lander E."/>
            <person name="Langley C.H."/>
            <person name="Lapoint R."/>
            <person name="Lazzaro B.P."/>
            <person name="Lee S.J."/>
            <person name="Levesque L."/>
            <person name="Li R."/>
            <person name="Lin C.F."/>
            <person name="Lin M.F."/>
            <person name="Lindblad-Toh K."/>
            <person name="Llopart A."/>
            <person name="Long M."/>
            <person name="Low L."/>
            <person name="Lozovsky E."/>
            <person name="Lu J."/>
            <person name="Luo M."/>
            <person name="Machado C.A."/>
            <person name="Makalowski W."/>
            <person name="Marzo M."/>
            <person name="Matsuda M."/>
            <person name="Matzkin L."/>
            <person name="McAllister B."/>
            <person name="McBride C.S."/>
            <person name="McKernan B."/>
            <person name="McKernan K."/>
            <person name="Mendez-Lago M."/>
            <person name="Minx P."/>
            <person name="Mollenhauer M.U."/>
            <person name="Montooth K."/>
            <person name="Mount S.M."/>
            <person name="Mu X."/>
            <person name="Myers E."/>
            <person name="Negre B."/>
            <person name="Newfeld S."/>
            <person name="Nielsen R."/>
            <person name="Noor M.A."/>
            <person name="O'Grady P."/>
            <person name="Pachter L."/>
            <person name="Papaceit M."/>
            <person name="Parisi M.J."/>
            <person name="Parisi M."/>
            <person name="Parts L."/>
            <person name="Pedersen J.S."/>
            <person name="Pesole G."/>
            <person name="Phillippy A.M."/>
            <person name="Ponting C.P."/>
            <person name="Pop M."/>
            <person name="Porcelli D."/>
            <person name="Powell J.R."/>
            <person name="Prohaska S."/>
            <person name="Pruitt K."/>
            <person name="Puig M."/>
            <person name="Quesneville H."/>
            <person name="Ram K.R."/>
            <person name="Rand D."/>
            <person name="Rasmussen M.D."/>
            <person name="Reed L.K."/>
            <person name="Reenan R."/>
            <person name="Reily A."/>
            <person name="Remington K.A."/>
            <person name="Rieger T.T."/>
            <person name="Ritchie M.G."/>
            <person name="Robin C."/>
            <person name="Rogers Y.H."/>
            <person name="Rohde C."/>
            <person name="Rozas J."/>
            <person name="Rubenfield M.J."/>
            <person name="Ruiz A."/>
            <person name="Russo S."/>
            <person name="Salzberg S.L."/>
            <person name="Sanchez-Gracia A."/>
            <person name="Saranga D.J."/>
            <person name="Sato H."/>
            <person name="Schaeffer S.W."/>
            <person name="Schatz M.C."/>
            <person name="Schlenke T."/>
            <person name="Schwartz R."/>
            <person name="Segarra C."/>
            <person name="Singh R.S."/>
            <person name="Sirot L."/>
            <person name="Sirota M."/>
            <person name="Sisneros N.B."/>
            <person name="Smith C.D."/>
            <person name="Smith T.F."/>
            <person name="Spieth J."/>
            <person name="Stage D.E."/>
            <person name="Stark A."/>
            <person name="Stephan W."/>
            <person name="Strausberg R.L."/>
            <person name="Strempel S."/>
            <person name="Sturgill D."/>
            <person name="Sutton G."/>
            <person name="Sutton G.G."/>
            <person name="Tao W."/>
            <person name="Teichmann S."/>
            <person name="Tobari Y.N."/>
            <person name="Tomimura Y."/>
            <person name="Tsolas J.M."/>
            <person name="Valente V.L."/>
            <person name="Venter E."/>
            <person name="Venter J.C."/>
            <person name="Vicario S."/>
            <person name="Vieira F.G."/>
            <person name="Vilella A.J."/>
            <person name="Villasante A."/>
            <person name="Walenz B."/>
            <person name="Wang J."/>
            <person name="Wasserman M."/>
            <person name="Watts T."/>
            <person name="Wilson D."/>
            <person name="Wilson R.K."/>
            <person name="Wing R.A."/>
            <person name="Wolfner M.F."/>
            <person name="Wong A."/>
            <person name="Wong G.K."/>
            <person name="Wu C.I."/>
            <person name="Wu G."/>
            <person name="Yamamoto D."/>
            <person name="Yang H.P."/>
            <person name="Yang S.P."/>
            <person name="Yorke J.A."/>
            <person name="Yoshida K."/>
            <person name="Zdobnov E."/>
            <person name="Zhang P."/>
            <person name="Zhang Y."/>
            <person name="Zimin A.V."/>
            <person name="Baldwin J."/>
            <person name="Abdouelleil A."/>
            <person name="Abdulkadir J."/>
            <person name="Abebe A."/>
            <person name="Abera B."/>
            <person name="Abreu J."/>
            <person name="Acer S.C."/>
            <person name="Aftuck L."/>
            <person name="Alexander A."/>
            <person name="An P."/>
            <person name="Anderson E."/>
            <person name="Anderson S."/>
            <person name="Arachi H."/>
            <person name="Azer M."/>
            <person name="Bachantsang P."/>
            <person name="Barry A."/>
            <person name="Bayul T."/>
            <person name="Berlin A."/>
            <person name="Bessette D."/>
            <person name="Bloom T."/>
            <person name="Blye J."/>
            <person name="Boguslavskiy L."/>
            <person name="Bonnet C."/>
            <person name="Boukhgalter B."/>
            <person name="Bourzgui I."/>
            <person name="Brown A."/>
            <person name="Cahill P."/>
            <person name="Channer S."/>
            <person name="Cheshatsang Y."/>
            <person name="Chuda L."/>
            <person name="Citroen M."/>
            <person name="Collymore A."/>
            <person name="Cooke P."/>
            <person name="Costello M."/>
            <person name="D'Aco K."/>
            <person name="Daza R."/>
            <person name="De Haan G."/>
            <person name="DeGray S."/>
            <person name="DeMaso C."/>
            <person name="Dhargay N."/>
            <person name="Dooley K."/>
            <person name="Dooley E."/>
            <person name="Doricent M."/>
            <person name="Dorje P."/>
            <person name="Dorjee K."/>
            <person name="Dupes A."/>
            <person name="Elong R."/>
            <person name="Falk J."/>
            <person name="Farina A."/>
            <person name="Faro S."/>
            <person name="Ferguson D."/>
            <person name="Fisher S."/>
            <person name="Foley C.D."/>
            <person name="Franke A."/>
            <person name="Friedrich D."/>
            <person name="Gadbois L."/>
            <person name="Gearin G."/>
            <person name="Gearin C.R."/>
            <person name="Giannoukos G."/>
            <person name="Goode T."/>
            <person name="Graham J."/>
            <person name="Grandbois E."/>
            <person name="Grewal S."/>
            <person name="Gyaltsen K."/>
            <person name="Hafez N."/>
            <person name="Hagos B."/>
            <person name="Hall J."/>
            <person name="Henson C."/>
            <person name="Hollinger A."/>
            <person name="Honan T."/>
            <person name="Huard M.D."/>
            <person name="Hughes L."/>
            <person name="Hurhula B."/>
            <person name="Husby M.E."/>
            <person name="Kamat A."/>
            <person name="Kanga B."/>
            <person name="Kashin S."/>
            <person name="Khazanovich D."/>
            <person name="Kisner P."/>
            <person name="Lance K."/>
            <person name="Lara M."/>
            <person name="Lee W."/>
            <person name="Lennon N."/>
            <person name="Letendre F."/>
            <person name="LeVine R."/>
            <person name="Lipovsky A."/>
            <person name="Liu X."/>
            <person name="Liu J."/>
            <person name="Liu S."/>
            <person name="Lokyitsang T."/>
            <person name="Lokyitsang Y."/>
            <person name="Lubonja R."/>
            <person name="Lui A."/>
            <person name="MacDonald P."/>
            <person name="Magnisalis V."/>
            <person name="Maru K."/>
            <person name="Matthews C."/>
            <person name="McCusker W."/>
            <person name="McDonough S."/>
            <person name="Mehta T."/>
            <person name="Meldrim J."/>
            <person name="Meneus L."/>
            <person name="Mihai O."/>
            <person name="Mihalev A."/>
            <person name="Mihova T."/>
            <person name="Mittelman R."/>
            <person name="Mlenga V."/>
            <person name="Montmayeur A."/>
            <person name="Mulrain L."/>
            <person name="Navidi A."/>
            <person name="Naylor J."/>
            <person name="Negash T."/>
            <person name="Nguyen T."/>
            <person name="Nguyen N."/>
            <person name="Nicol R."/>
            <person name="Norbu C."/>
            <person name="Norbu N."/>
            <person name="Novod N."/>
            <person name="O'Neill B."/>
            <person name="Osman S."/>
            <person name="Markiewicz E."/>
            <person name="Oyono O.L."/>
            <person name="Patti C."/>
            <person name="Phunkhang P."/>
            <person name="Pierre F."/>
            <person name="Priest M."/>
            <person name="Raghuraman S."/>
            <person name="Rege F."/>
            <person name="Reyes R."/>
            <person name="Rise C."/>
            <person name="Rogov P."/>
            <person name="Ross K."/>
            <person name="Ryan E."/>
            <person name="Settipalli S."/>
            <person name="Shea T."/>
            <person name="Sherpa N."/>
            <person name="Shi L."/>
            <person name="Shih D."/>
            <person name="Sparrow T."/>
            <person name="Spaulding J."/>
            <person name="Stalker J."/>
            <person name="Stange-Thomann N."/>
            <person name="Stavropoulos S."/>
            <person name="Stone C."/>
            <person name="Strader C."/>
            <person name="Tesfaye S."/>
            <person name="Thomson T."/>
            <person name="Thoulutsang Y."/>
            <person name="Thoulutsang D."/>
            <person name="Topham K."/>
            <person name="Topping I."/>
            <person name="Tsamla T."/>
            <person name="Vassiliev H."/>
            <person name="Vo A."/>
            <person name="Wangchuk T."/>
            <person name="Wangdi T."/>
            <person name="Weiand M."/>
            <person name="Wilkinson J."/>
            <person name="Wilson A."/>
            <person name="Yadav S."/>
            <person name="Young G."/>
            <person name="Yu Q."/>
            <person name="Zembek L."/>
            <person name="Zhong D."/>
            <person name="Zimmer A."/>
            <person name="Zwirko Z."/>
            <person name="Jaffe D.B."/>
            <person name="Alvarez P."/>
            <person name="Brockman W."/>
            <person name="Butler J."/>
            <person name="Chin C."/>
            <person name="Gnerre S."/>
            <person name="Grabherr M."/>
            <person name="Kleber M."/>
            <person name="Mauceli E."/>
            <person name="MacCallum I."/>
        </authorList>
    </citation>
    <scope>NUCLEOTIDE SEQUENCE [LARGE SCALE GENOMIC DNA]</scope>
    <source>
        <strain evidence="3">Tucson 15010-1051.87</strain>
    </source>
</reference>
<sequence>MSRETRLIKIFPETDLTDIHRIELNAVRELLLRSTWEKEAEAKLNRKRQTLIAAMDHLLPWEKENAAEPNSKKPAVLTSWDHLLPRDEKTD</sequence>
<dbReference type="InParanoid" id="B4M4Q5"/>
<dbReference type="EMBL" id="CH940652">
    <property type="protein sequence ID" value="EDW59616.1"/>
    <property type="molecule type" value="Genomic_DNA"/>
</dbReference>
<evidence type="ECO:0000313" key="3">
    <source>
        <dbReference type="Proteomes" id="UP000008792"/>
    </source>
</evidence>
<feature type="region of interest" description="Disordered" evidence="1">
    <location>
        <begin position="65"/>
        <end position="91"/>
    </location>
</feature>
<evidence type="ECO:0000256" key="1">
    <source>
        <dbReference type="SAM" id="MobiDB-lite"/>
    </source>
</evidence>